<evidence type="ECO:0000256" key="1">
    <source>
        <dbReference type="SAM" id="Phobius"/>
    </source>
</evidence>
<reference evidence="2 3" key="1">
    <citation type="journal article" date="2017" name="Environ. Microbiol.">
        <title>Genome and epigenome of a novel marine Thaumarchaeota strain suggest viral infection, phosphorothioation DNA modification and multiple restriction systems.</title>
        <authorList>
            <person name="Ahlgren N.A."/>
            <person name="Chen Y."/>
            <person name="Needham D.M."/>
            <person name="Parada A.E."/>
            <person name="Sachdeva R."/>
            <person name="Trinh V."/>
            <person name="Chen T."/>
            <person name="Fuhrman J.A."/>
        </authorList>
    </citation>
    <scope>NUCLEOTIDE SEQUENCE [LARGE SCALE GENOMIC DNA]</scope>
    <source>
        <strain evidence="2 3">SPOT01</strain>
    </source>
</reference>
<dbReference type="AlphaFoldDB" id="A0A2Z2HLI8"/>
<organism evidence="2 3">
    <name type="scientific">Candidatus Nitrosomarinus catalinensis</name>
    <dbReference type="NCBI Taxonomy" id="1898749"/>
    <lineage>
        <taxon>Archaea</taxon>
        <taxon>Nitrososphaerota</taxon>
        <taxon>Nitrososphaeria</taxon>
        <taxon>Nitrosopumilales</taxon>
        <taxon>Nitrosopumilaceae</taxon>
        <taxon>Candidatus Nitrosomarinus</taxon>
    </lineage>
</organism>
<dbReference type="GeneID" id="32901683"/>
<gene>
    <name evidence="2" type="ORF">NMSP_1233</name>
</gene>
<name>A0A2Z2HLI8_9ARCH</name>
<sequence>MKTFWLYLGIILACSGIGTAPGIILIVLYIWGDIREAIDKTNTADNTVEEENYNANEYSKETAEEMR</sequence>
<dbReference type="EMBL" id="CP021324">
    <property type="protein sequence ID" value="ARS64848.1"/>
    <property type="molecule type" value="Genomic_DNA"/>
</dbReference>
<dbReference type="RefSeq" id="WP_086907894.1">
    <property type="nucleotide sequence ID" value="NZ_CP021324.1"/>
</dbReference>
<accession>A0A2Z2HLI8</accession>
<evidence type="ECO:0000313" key="3">
    <source>
        <dbReference type="Proteomes" id="UP000249949"/>
    </source>
</evidence>
<keyword evidence="1" id="KW-0472">Membrane</keyword>
<proteinExistence type="predicted"/>
<evidence type="ECO:0000313" key="2">
    <source>
        <dbReference type="EMBL" id="ARS64848.1"/>
    </source>
</evidence>
<dbReference type="Proteomes" id="UP000249949">
    <property type="component" value="Chromosome"/>
</dbReference>
<dbReference type="KEGG" id="nct:NMSP_1233"/>
<keyword evidence="3" id="KW-1185">Reference proteome</keyword>
<protein>
    <submittedName>
        <fullName evidence="2">Uncharacterized protein</fullName>
    </submittedName>
</protein>
<feature type="transmembrane region" description="Helical" evidence="1">
    <location>
        <begin position="6"/>
        <end position="31"/>
    </location>
</feature>
<keyword evidence="1" id="KW-0812">Transmembrane</keyword>
<keyword evidence="1" id="KW-1133">Transmembrane helix</keyword>